<dbReference type="AlphaFoldDB" id="A0A811VI66"/>
<accession>A0A811VI66</accession>
<proteinExistence type="predicted"/>
<name>A0A811VI66_CERCA</name>
<protein>
    <submittedName>
        <fullName evidence="1">(Mediterranean fruit fly) hypothetical protein</fullName>
    </submittedName>
</protein>
<keyword evidence="2" id="KW-1185">Reference proteome</keyword>
<evidence type="ECO:0000313" key="2">
    <source>
        <dbReference type="Proteomes" id="UP000606786"/>
    </source>
</evidence>
<gene>
    <name evidence="1" type="ORF">CCAP1982_LOCUS21853</name>
</gene>
<reference evidence="1" key="1">
    <citation type="submission" date="2020-11" db="EMBL/GenBank/DDBJ databases">
        <authorList>
            <person name="Whitehead M."/>
        </authorList>
    </citation>
    <scope>NUCLEOTIDE SEQUENCE</scope>
    <source>
        <strain evidence="1">EGII</strain>
    </source>
</reference>
<dbReference type="EMBL" id="CAJHJT010000056">
    <property type="protein sequence ID" value="CAD7013833.1"/>
    <property type="molecule type" value="Genomic_DNA"/>
</dbReference>
<feature type="non-terminal residue" evidence="1">
    <location>
        <position position="73"/>
    </location>
</feature>
<sequence length="73" mass="8142">MEKAVLITSWGKLPTSTMFDYGITTQQSLKYLGVSYELIGIIADISPPDVMAMELKSVYEKSKSMSRLLPPIK</sequence>
<organism evidence="1 2">
    <name type="scientific">Ceratitis capitata</name>
    <name type="common">Mediterranean fruit fly</name>
    <name type="synonym">Tephritis capitata</name>
    <dbReference type="NCBI Taxonomy" id="7213"/>
    <lineage>
        <taxon>Eukaryota</taxon>
        <taxon>Metazoa</taxon>
        <taxon>Ecdysozoa</taxon>
        <taxon>Arthropoda</taxon>
        <taxon>Hexapoda</taxon>
        <taxon>Insecta</taxon>
        <taxon>Pterygota</taxon>
        <taxon>Neoptera</taxon>
        <taxon>Endopterygota</taxon>
        <taxon>Diptera</taxon>
        <taxon>Brachycera</taxon>
        <taxon>Muscomorpha</taxon>
        <taxon>Tephritoidea</taxon>
        <taxon>Tephritidae</taxon>
        <taxon>Ceratitis</taxon>
        <taxon>Ceratitis</taxon>
    </lineage>
</organism>
<evidence type="ECO:0000313" key="1">
    <source>
        <dbReference type="EMBL" id="CAD7013833.1"/>
    </source>
</evidence>
<dbReference type="Proteomes" id="UP000606786">
    <property type="component" value="Unassembled WGS sequence"/>
</dbReference>
<comment type="caution">
    <text evidence="1">The sequence shown here is derived from an EMBL/GenBank/DDBJ whole genome shotgun (WGS) entry which is preliminary data.</text>
</comment>